<keyword evidence="1 4" id="KW-0808">Transferase</keyword>
<keyword evidence="2 4" id="KW-0012">Acyltransferase</keyword>
<dbReference type="InterPro" id="IPR050832">
    <property type="entry name" value="Bact_Acetyltransf"/>
</dbReference>
<sequence length="150" mass="17421">MEEAIARSIREDELAELLALYRHMHEHDPDILGEPWLDELWRGMLDDPSMDIIVVEQAGKLVSTCVLSVIRNLTRGGRPYALIENVVTHRDYRQRGFARLALNRAVENARTRGCYKVMLQTGSKREEVHRFYERCGFTKGVKTGFIRKFD</sequence>
<reference evidence="4 5" key="1">
    <citation type="submission" date="2024-09" db="EMBL/GenBank/DDBJ databases">
        <authorList>
            <person name="Sun Q."/>
            <person name="Mori K."/>
        </authorList>
    </citation>
    <scope>NUCLEOTIDE SEQUENCE [LARGE SCALE GENOMIC DNA]</scope>
    <source>
        <strain evidence="4 5">TISTR 2452</strain>
    </source>
</reference>
<protein>
    <submittedName>
        <fullName evidence="4">GNAT family N-acetyltransferase</fullName>
        <ecNumber evidence="4">2.3.-.-</ecNumber>
    </submittedName>
</protein>
<dbReference type="PANTHER" id="PTHR43877">
    <property type="entry name" value="AMINOALKYLPHOSPHONATE N-ACETYLTRANSFERASE-RELATED-RELATED"/>
    <property type="match status" value="1"/>
</dbReference>
<proteinExistence type="predicted"/>
<feature type="domain" description="N-acetyltransferase" evidence="3">
    <location>
        <begin position="4"/>
        <end position="150"/>
    </location>
</feature>
<evidence type="ECO:0000313" key="4">
    <source>
        <dbReference type="EMBL" id="MFB9325159.1"/>
    </source>
</evidence>
<evidence type="ECO:0000256" key="1">
    <source>
        <dbReference type="ARBA" id="ARBA00022679"/>
    </source>
</evidence>
<dbReference type="PANTHER" id="PTHR43877:SF1">
    <property type="entry name" value="ACETYLTRANSFERASE"/>
    <property type="match status" value="1"/>
</dbReference>
<dbReference type="CDD" id="cd04301">
    <property type="entry name" value="NAT_SF"/>
    <property type="match status" value="1"/>
</dbReference>
<dbReference type="RefSeq" id="WP_377490457.1">
    <property type="nucleotide sequence ID" value="NZ_JBHMDO010000009.1"/>
</dbReference>
<name>A0ABV5KJ22_9BACL</name>
<evidence type="ECO:0000256" key="2">
    <source>
        <dbReference type="ARBA" id="ARBA00023315"/>
    </source>
</evidence>
<dbReference type="EMBL" id="JBHMDO010000009">
    <property type="protein sequence ID" value="MFB9325159.1"/>
    <property type="molecule type" value="Genomic_DNA"/>
</dbReference>
<evidence type="ECO:0000259" key="3">
    <source>
        <dbReference type="PROSITE" id="PS51186"/>
    </source>
</evidence>
<gene>
    <name evidence="4" type="ORF">ACFFSY_04410</name>
</gene>
<organism evidence="4 5">
    <name type="scientific">Paenibacillus aurantiacus</name>
    <dbReference type="NCBI Taxonomy" id="1936118"/>
    <lineage>
        <taxon>Bacteria</taxon>
        <taxon>Bacillati</taxon>
        <taxon>Bacillota</taxon>
        <taxon>Bacilli</taxon>
        <taxon>Bacillales</taxon>
        <taxon>Paenibacillaceae</taxon>
        <taxon>Paenibacillus</taxon>
    </lineage>
</organism>
<dbReference type="PROSITE" id="PS51186">
    <property type="entry name" value="GNAT"/>
    <property type="match status" value="1"/>
</dbReference>
<keyword evidence="5" id="KW-1185">Reference proteome</keyword>
<dbReference type="Gene3D" id="3.40.630.30">
    <property type="match status" value="1"/>
</dbReference>
<dbReference type="Pfam" id="PF00583">
    <property type="entry name" value="Acetyltransf_1"/>
    <property type="match status" value="1"/>
</dbReference>
<evidence type="ECO:0000313" key="5">
    <source>
        <dbReference type="Proteomes" id="UP001589747"/>
    </source>
</evidence>
<accession>A0ABV5KJ22</accession>
<dbReference type="Proteomes" id="UP001589747">
    <property type="component" value="Unassembled WGS sequence"/>
</dbReference>
<comment type="caution">
    <text evidence="4">The sequence shown here is derived from an EMBL/GenBank/DDBJ whole genome shotgun (WGS) entry which is preliminary data.</text>
</comment>
<dbReference type="SUPFAM" id="SSF55729">
    <property type="entry name" value="Acyl-CoA N-acyltransferases (Nat)"/>
    <property type="match status" value="1"/>
</dbReference>
<dbReference type="InterPro" id="IPR016181">
    <property type="entry name" value="Acyl_CoA_acyltransferase"/>
</dbReference>
<dbReference type="GO" id="GO:0016746">
    <property type="term" value="F:acyltransferase activity"/>
    <property type="evidence" value="ECO:0007669"/>
    <property type="project" value="UniProtKB-KW"/>
</dbReference>
<dbReference type="EC" id="2.3.-.-" evidence="4"/>
<dbReference type="InterPro" id="IPR000182">
    <property type="entry name" value="GNAT_dom"/>
</dbReference>